<name>A0A4R0NLI2_9SPHI</name>
<evidence type="ECO:0000313" key="2">
    <source>
        <dbReference type="Proteomes" id="UP000293347"/>
    </source>
</evidence>
<accession>A0A4R0NLI2</accession>
<dbReference type="PROSITE" id="PS51257">
    <property type="entry name" value="PROKAR_LIPOPROTEIN"/>
    <property type="match status" value="1"/>
</dbReference>
<reference evidence="1 2" key="1">
    <citation type="submission" date="2019-02" db="EMBL/GenBank/DDBJ databases">
        <title>Pedobacter sp. RP-1-14 sp. nov., isolated from Arctic soil.</title>
        <authorList>
            <person name="Dahal R.H."/>
        </authorList>
    </citation>
    <scope>NUCLEOTIDE SEQUENCE [LARGE SCALE GENOMIC DNA]</scope>
    <source>
        <strain evidence="1 2">RP-1-14</strain>
    </source>
</reference>
<evidence type="ECO:0000313" key="1">
    <source>
        <dbReference type="EMBL" id="TCD01641.1"/>
    </source>
</evidence>
<dbReference type="EMBL" id="SJSL01000002">
    <property type="protein sequence ID" value="TCD01641.1"/>
    <property type="molecule type" value="Genomic_DNA"/>
</dbReference>
<dbReference type="Proteomes" id="UP000293347">
    <property type="component" value="Unassembled WGS sequence"/>
</dbReference>
<gene>
    <name evidence="1" type="ORF">EZ437_13050</name>
</gene>
<dbReference type="RefSeq" id="WP_131596441.1">
    <property type="nucleotide sequence ID" value="NZ_SJSL01000002.1"/>
</dbReference>
<protein>
    <submittedName>
        <fullName evidence="1">Cell surface protein</fullName>
    </submittedName>
</protein>
<dbReference type="OrthoDB" id="975810at2"/>
<dbReference type="AlphaFoldDB" id="A0A4R0NLI2"/>
<comment type="caution">
    <text evidence="1">The sequence shown here is derived from an EMBL/GenBank/DDBJ whole genome shotgun (WGS) entry which is preliminary data.</text>
</comment>
<keyword evidence="2" id="KW-1185">Reference proteome</keyword>
<sequence length="365" mass="38950">MRIKQYLSAALVCVALFSACKKDEPAEKVPEVTMSIEGNALNGKVNEKIAFAAVSPSGKSYQHEWKLDGTVKSTTATYDFTPAQSGIFIVEHTATNSAGSASFKYTVNVGVPTVPVTPTSNMYVTNMFEFLPAPGQNTNKTLGIITAAESLKGKKGLVSLGAWGGYIVLGFDHTVINEPGKEDIIVYNNAQSNFAEPAVVWVMQDENGNAKPDDTWYELKGSEFGKEGYVRNYEVTYTKPAVGGSIAWKDNKGQTGTVNIFSASFQSFPNWLTGTEYTLKGSLLPTTGIKPGGLVTSMPFGFGYADNTVNGDKLDIANAMDKNGNAKSLSGIDFIKIQTGIQANLGVLGELSTEVVGVADLSLVK</sequence>
<dbReference type="InterPro" id="IPR035986">
    <property type="entry name" value="PKD_dom_sf"/>
</dbReference>
<organism evidence="1 2">
    <name type="scientific">Pedobacter psychroterrae</name>
    <dbReference type="NCBI Taxonomy" id="2530453"/>
    <lineage>
        <taxon>Bacteria</taxon>
        <taxon>Pseudomonadati</taxon>
        <taxon>Bacteroidota</taxon>
        <taxon>Sphingobacteriia</taxon>
        <taxon>Sphingobacteriales</taxon>
        <taxon>Sphingobacteriaceae</taxon>
        <taxon>Pedobacter</taxon>
    </lineage>
</organism>
<dbReference type="SUPFAM" id="SSF49299">
    <property type="entry name" value="PKD domain"/>
    <property type="match status" value="1"/>
</dbReference>
<proteinExistence type="predicted"/>